<feature type="non-terminal residue" evidence="2">
    <location>
        <position position="42"/>
    </location>
</feature>
<protein>
    <recommendedName>
        <fullName evidence="1">RNase III domain-containing protein</fullName>
    </recommendedName>
</protein>
<dbReference type="AlphaFoldDB" id="A0A382DVV5"/>
<reference evidence="2" key="1">
    <citation type="submission" date="2018-05" db="EMBL/GenBank/DDBJ databases">
        <authorList>
            <person name="Lanie J.A."/>
            <person name="Ng W.-L."/>
            <person name="Kazmierczak K.M."/>
            <person name="Andrzejewski T.M."/>
            <person name="Davidsen T.M."/>
            <person name="Wayne K.J."/>
            <person name="Tettelin H."/>
            <person name="Glass J.I."/>
            <person name="Rusch D."/>
            <person name="Podicherti R."/>
            <person name="Tsui H.-C.T."/>
            <person name="Winkler M.E."/>
        </authorList>
    </citation>
    <scope>NUCLEOTIDE SEQUENCE</scope>
</reference>
<dbReference type="Gene3D" id="1.10.1520.10">
    <property type="entry name" value="Ribonuclease III domain"/>
    <property type="match status" value="1"/>
</dbReference>
<gene>
    <name evidence="2" type="ORF">METZ01_LOCUS194735</name>
</gene>
<proteinExistence type="predicted"/>
<dbReference type="EMBL" id="UINC01041092">
    <property type="protein sequence ID" value="SVB41881.1"/>
    <property type="molecule type" value="Genomic_DNA"/>
</dbReference>
<evidence type="ECO:0000313" key="2">
    <source>
        <dbReference type="EMBL" id="SVB41881.1"/>
    </source>
</evidence>
<dbReference type="GO" id="GO:0006396">
    <property type="term" value="P:RNA processing"/>
    <property type="evidence" value="ECO:0007669"/>
    <property type="project" value="InterPro"/>
</dbReference>
<dbReference type="GO" id="GO:0004525">
    <property type="term" value="F:ribonuclease III activity"/>
    <property type="evidence" value="ECO:0007669"/>
    <property type="project" value="InterPro"/>
</dbReference>
<accession>A0A382DVV5</accession>
<feature type="domain" description="RNase III" evidence="1">
    <location>
        <begin position="1"/>
        <end position="42"/>
    </location>
</feature>
<name>A0A382DVV5_9ZZZZ</name>
<organism evidence="2">
    <name type="scientific">marine metagenome</name>
    <dbReference type="NCBI Taxonomy" id="408172"/>
    <lineage>
        <taxon>unclassified sequences</taxon>
        <taxon>metagenomes</taxon>
        <taxon>ecological metagenomes</taxon>
    </lineage>
</organism>
<dbReference type="PROSITE" id="PS50142">
    <property type="entry name" value="RNASE_3_2"/>
    <property type="match status" value="1"/>
</dbReference>
<dbReference type="InterPro" id="IPR000999">
    <property type="entry name" value="RNase_III_dom"/>
</dbReference>
<dbReference type="InterPro" id="IPR036389">
    <property type="entry name" value="RNase_III_sf"/>
</dbReference>
<dbReference type="SUPFAM" id="SSF69065">
    <property type="entry name" value="RNase III domain-like"/>
    <property type="match status" value="1"/>
</dbReference>
<evidence type="ECO:0000259" key="1">
    <source>
        <dbReference type="PROSITE" id="PS50142"/>
    </source>
</evidence>
<sequence>MEKLQKNIDYKFKNISLLKKALTHRSVGKQNNERLEFLGDSV</sequence>
<dbReference type="PROSITE" id="PS00517">
    <property type="entry name" value="RNASE_3_1"/>
    <property type="match status" value="1"/>
</dbReference>